<dbReference type="AlphaFoldDB" id="A0A835VDX8"/>
<gene>
    <name evidence="1" type="ORF">HPP92_006226</name>
</gene>
<dbReference type="OrthoDB" id="1995098at2759"/>
<dbReference type="Proteomes" id="UP000639772">
    <property type="component" value="Unassembled WGS sequence"/>
</dbReference>
<evidence type="ECO:0000313" key="2">
    <source>
        <dbReference type="Proteomes" id="UP000639772"/>
    </source>
</evidence>
<organism evidence="1 2">
    <name type="scientific">Vanilla planifolia</name>
    <name type="common">Vanilla</name>
    <dbReference type="NCBI Taxonomy" id="51239"/>
    <lineage>
        <taxon>Eukaryota</taxon>
        <taxon>Viridiplantae</taxon>
        <taxon>Streptophyta</taxon>
        <taxon>Embryophyta</taxon>
        <taxon>Tracheophyta</taxon>
        <taxon>Spermatophyta</taxon>
        <taxon>Magnoliopsida</taxon>
        <taxon>Liliopsida</taxon>
        <taxon>Asparagales</taxon>
        <taxon>Orchidaceae</taxon>
        <taxon>Vanilloideae</taxon>
        <taxon>Vanilleae</taxon>
        <taxon>Vanilla</taxon>
    </lineage>
</organism>
<dbReference type="EMBL" id="JADCNM010000002">
    <property type="protein sequence ID" value="KAG0495232.1"/>
    <property type="molecule type" value="Genomic_DNA"/>
</dbReference>
<name>A0A835VDX8_VANPL</name>
<protein>
    <submittedName>
        <fullName evidence="1">Uncharacterized protein</fullName>
    </submittedName>
</protein>
<reference evidence="1 2" key="1">
    <citation type="journal article" date="2020" name="Nat. Food">
        <title>A phased Vanilla planifolia genome enables genetic improvement of flavour and production.</title>
        <authorList>
            <person name="Hasing T."/>
            <person name="Tang H."/>
            <person name="Brym M."/>
            <person name="Khazi F."/>
            <person name="Huang T."/>
            <person name="Chambers A.H."/>
        </authorList>
    </citation>
    <scope>NUCLEOTIDE SEQUENCE [LARGE SCALE GENOMIC DNA]</scope>
    <source>
        <tissue evidence="1">Leaf</tissue>
    </source>
</reference>
<sequence length="81" mass="9550">MGDGETKHFERKQALYKSLDEKYLVHGQKYKGQQYSQIYFARLHRVRNLLNSLVHKWKPHLPVLNPKINGTKSLFKATRVA</sequence>
<proteinExistence type="predicted"/>
<accession>A0A835VDX8</accession>
<comment type="caution">
    <text evidence="1">The sequence shown here is derived from an EMBL/GenBank/DDBJ whole genome shotgun (WGS) entry which is preliminary data.</text>
</comment>
<evidence type="ECO:0000313" key="1">
    <source>
        <dbReference type="EMBL" id="KAG0495232.1"/>
    </source>
</evidence>